<reference evidence="1" key="1">
    <citation type="submission" date="2019-04" db="EMBL/GenBank/DDBJ databases">
        <title>Microbes associate with the intestines of laboratory mice.</title>
        <authorList>
            <person name="Navarre W."/>
            <person name="Wong E."/>
            <person name="Huang K."/>
            <person name="Tropini C."/>
            <person name="Ng K."/>
            <person name="Yu B."/>
        </authorList>
    </citation>
    <scope>NUCLEOTIDE SEQUENCE</scope>
    <source>
        <strain evidence="1">NM72_1-8</strain>
    </source>
</reference>
<dbReference type="EMBL" id="SRZB01000012">
    <property type="protein sequence ID" value="TGX98927.1"/>
    <property type="molecule type" value="Genomic_DNA"/>
</dbReference>
<dbReference type="Proteomes" id="UP000307720">
    <property type="component" value="Unassembled WGS sequence"/>
</dbReference>
<protein>
    <submittedName>
        <fullName evidence="1">Chromosome segregation protein SMC</fullName>
    </submittedName>
</protein>
<gene>
    <name evidence="1" type="ORF">E5357_07415</name>
</gene>
<proteinExistence type="predicted"/>
<organism evidence="1 2">
    <name type="scientific">Hominisplanchenecus murintestinalis</name>
    <dbReference type="NCBI Taxonomy" id="2941517"/>
    <lineage>
        <taxon>Bacteria</taxon>
        <taxon>Bacillati</taxon>
        <taxon>Bacillota</taxon>
        <taxon>Clostridia</taxon>
        <taxon>Lachnospirales</taxon>
        <taxon>Lachnospiraceae</taxon>
        <taxon>Hominisplanchenecus</taxon>
    </lineage>
</organism>
<comment type="caution">
    <text evidence="1">The sequence shown here is derived from an EMBL/GenBank/DDBJ whole genome shotgun (WGS) entry which is preliminary data.</text>
</comment>
<evidence type="ECO:0000313" key="2">
    <source>
        <dbReference type="Proteomes" id="UP000307720"/>
    </source>
</evidence>
<evidence type="ECO:0000313" key="1">
    <source>
        <dbReference type="EMBL" id="TGX98927.1"/>
    </source>
</evidence>
<sequence>MEKQKFQALSRICLNNWHYIEKRVLSFSEGINFFTGHSGSGKSTVIDAMQVLLYANTDGRGFFNKAAADDSDRTLIEYLRGMVNIGEDNHFSYLRNKNFSTTVVMELKRTDTGECQSIGVVFDVESASNEVSRLFFWHRGALLTSFYRTGNRAMTIDEVKEYLTAHYAKDEYYFGPSNERFRRQLYEIYLGGLNEKRFPLLFKRAIPFRMNIRLEDFVKEYICMEQDIHIEDMQESVMQYGRMRKRIGDTCAEIEELQKIQGAWLEVAEKEKTQNSYLYFMNACEVRKLKTQAQSLQEKIKAWGEDGERQQEMLGGLEKQIQGLEEQIRDMVRKIAASGYEELKSQLQALNEIIERLAVSKGKWQQTAVGLKRWEEQDITPNAVLWDIGRFAKHSISEEQLDRLKKSLDVLRAEVEEQRKEAESELRDYSRREKEIREELRQLRQGKKAYPKELEEARQYIREGLKEQNGKNIPVEILADLLDIRDDTWRNAVEGYMGSNKLLLIVEPKYARAAMELYQELDKKKYYRVAVLDTERVMAAGSGAQEGALAEEVLTEIPYARAYIDFLLGNVMKCDSIDGLRECRIGITRDCIQYHSFKLQYINPELYTRRAYIGEVSMRRRIRQLEELQLEIEEKRKPCQALEESCRKILNLEHLPRGLEEYLDWKRDVEAYPEKAAQKNRLEKKLEELRQKDINLWKQQQEELEEKCRKEKAARDAMLRQIEKQDAELEALKREYISRNEELAEKEKSFVKDAAQEQKVAEFFSGRENPNYERLQASFFGKARGAAEEAEKAMSSLREIRFEYLRKYPNRTFSAEERTNQPYDELLSHLQYGDLTALYQKADEQAKEAVYLFKQDFIYKIRSAIEGAYKQRDELNKIISQMDFGKDRYRFVISKNRGADGRYYEMFMDETLEVNPSQIAGGMENQMNLFTMSHEDKYGELMQELIAVFIPPDNATAEELEESRRNMEKYADYRTYLSFDMQQIIEGEETIKIRLSQMIKKNSGGEGQNPLYVALLASFAQAYRVGIVRTRINPTIRLVVLDEAFSKMDAEKVASCIALIRGLGFQAIISATNDKIQNYIENVDKTFVFANPNKKHISIQEFEKKEFAQLEKGLAEEEGYSEEV</sequence>
<name>A0AC61R103_9FIRM</name>
<accession>A0AC61R103</accession>
<keyword evidence="2" id="KW-1185">Reference proteome</keyword>